<keyword evidence="4" id="KW-0456">Lyase</keyword>
<keyword evidence="5" id="KW-1185">Reference proteome</keyword>
<dbReference type="Proteomes" id="UP000540423">
    <property type="component" value="Unassembled WGS sequence"/>
</dbReference>
<dbReference type="EC" id="4.1.1.97" evidence="4"/>
<evidence type="ECO:0000256" key="2">
    <source>
        <dbReference type="SAM" id="MobiDB-lite"/>
    </source>
</evidence>
<feature type="domain" description="Oxo-4-hydroxy-4-carboxy-5-ureidoimidazoline decarboxylase" evidence="3">
    <location>
        <begin position="124"/>
        <end position="196"/>
    </location>
</feature>
<reference evidence="4 5" key="1">
    <citation type="submission" date="2020-08" db="EMBL/GenBank/DDBJ databases">
        <title>Genomic Encyclopedia of Type Strains, Phase IV (KMG-IV): sequencing the most valuable type-strain genomes for metagenomic binning, comparative biology and taxonomic classification.</title>
        <authorList>
            <person name="Goeker M."/>
        </authorList>
    </citation>
    <scope>NUCLEOTIDE SEQUENCE [LARGE SCALE GENOMIC DNA]</scope>
    <source>
        <strain evidence="4 5">DSM 40141</strain>
    </source>
</reference>
<evidence type="ECO:0000313" key="5">
    <source>
        <dbReference type="Proteomes" id="UP000540423"/>
    </source>
</evidence>
<evidence type="ECO:0000259" key="3">
    <source>
        <dbReference type="Pfam" id="PF09349"/>
    </source>
</evidence>
<evidence type="ECO:0000256" key="1">
    <source>
        <dbReference type="ARBA" id="ARBA00022631"/>
    </source>
</evidence>
<accession>A0A7X0HEL4</accession>
<keyword evidence="1" id="KW-0659">Purine metabolism</keyword>
<sequence>MKFVHSSDACFVPSIAFATPPSTGPPAIRGVPLHPSVSLTTSGRGGRSPLTSLDGFNAAPADAAEAALLACCRSHRWAARVAAHRPYPDPASLLAAAEEASYDLSGEEVVRALACEKAPAPGPDAPPSARTALHAARAAYESRFGHAFVICLDSYPPSRHLDRTLWAIRYRLGNEPDEERAVAADELRLLARGRLARLVGETGPSGAGPVPVPR</sequence>
<dbReference type="AlphaFoldDB" id="A0A7X0HEL4"/>
<gene>
    <name evidence="4" type="ORF">HNQ79_001500</name>
</gene>
<dbReference type="SUPFAM" id="SSF158694">
    <property type="entry name" value="UraD-Like"/>
    <property type="match status" value="1"/>
</dbReference>
<dbReference type="InterPro" id="IPR018020">
    <property type="entry name" value="OHCU_decarboxylase"/>
</dbReference>
<name>A0A7X0HEL4_9ACTN</name>
<comment type="caution">
    <text evidence="4">The sequence shown here is derived from an EMBL/GenBank/DDBJ whole genome shotgun (WGS) entry which is preliminary data.</text>
</comment>
<feature type="domain" description="Oxo-4-hydroxy-4-carboxy-5-ureidoimidazoline decarboxylase" evidence="3">
    <location>
        <begin position="57"/>
        <end position="115"/>
    </location>
</feature>
<dbReference type="Gene3D" id="1.10.3330.10">
    <property type="entry name" value="Oxo-4-hydroxy-4-carboxy-5-ureidoimidazoline decarboxylase"/>
    <property type="match status" value="1"/>
</dbReference>
<dbReference type="EMBL" id="JACHEM010000003">
    <property type="protein sequence ID" value="MBB6435049.1"/>
    <property type="molecule type" value="Genomic_DNA"/>
</dbReference>
<evidence type="ECO:0000313" key="4">
    <source>
        <dbReference type="EMBL" id="MBB6435049.1"/>
    </source>
</evidence>
<dbReference type="RefSeq" id="WP_185028234.1">
    <property type="nucleotide sequence ID" value="NZ_BNBN01000004.1"/>
</dbReference>
<dbReference type="InterPro" id="IPR036778">
    <property type="entry name" value="OHCU_decarboxylase_sf"/>
</dbReference>
<feature type="region of interest" description="Disordered" evidence="2">
    <location>
        <begin position="25"/>
        <end position="50"/>
    </location>
</feature>
<dbReference type="NCBIfam" id="NF010372">
    <property type="entry name" value="PRK13798.1"/>
    <property type="match status" value="1"/>
</dbReference>
<dbReference type="Pfam" id="PF09349">
    <property type="entry name" value="OHCU_decarbox"/>
    <property type="match status" value="2"/>
</dbReference>
<proteinExistence type="predicted"/>
<dbReference type="GO" id="GO:0051997">
    <property type="term" value="F:2-oxo-4-hydroxy-4-carboxy-5-ureidoimidazoline decarboxylase activity"/>
    <property type="evidence" value="ECO:0007669"/>
    <property type="project" value="UniProtKB-EC"/>
</dbReference>
<protein>
    <submittedName>
        <fullName evidence="4">2-oxo-4-hydroxy-4-carboxy-5-ureidoimidazoline decarboxylase</fullName>
        <ecNumber evidence="4">4.1.1.97</ecNumber>
    </submittedName>
</protein>
<dbReference type="GO" id="GO:0006144">
    <property type="term" value="P:purine nucleobase metabolic process"/>
    <property type="evidence" value="ECO:0007669"/>
    <property type="project" value="UniProtKB-KW"/>
</dbReference>
<organism evidence="4 5">
    <name type="scientific">Streptomyces candidus</name>
    <dbReference type="NCBI Taxonomy" id="67283"/>
    <lineage>
        <taxon>Bacteria</taxon>
        <taxon>Bacillati</taxon>
        <taxon>Actinomycetota</taxon>
        <taxon>Actinomycetes</taxon>
        <taxon>Kitasatosporales</taxon>
        <taxon>Streptomycetaceae</taxon>
        <taxon>Streptomyces</taxon>
    </lineage>
</organism>